<name>A0ABY6KXP5_9ARAC</name>
<evidence type="ECO:0000256" key="4">
    <source>
        <dbReference type="ARBA" id="ARBA00022989"/>
    </source>
</evidence>
<keyword evidence="12" id="KW-1185">Reference proteome</keyword>
<keyword evidence="8" id="KW-0807">Transducer</keyword>
<evidence type="ECO:0000256" key="9">
    <source>
        <dbReference type="SAM" id="Phobius"/>
    </source>
</evidence>
<dbReference type="PRINTS" id="PR00237">
    <property type="entry name" value="GPCRRHODOPSN"/>
</dbReference>
<sequence length="319" mass="35919">MPCPLGYPRTQSGLTCLFPDGDPVPSLLSLVIVLSPEIKIFLACTHFFSKEGFPILKEFFSRQEKAFSQDSSSNSPPARTHKPINLPPYPCKICASHQLPNQIHFHRDCPLKNNTHPKRINPVHVVRAMTIKGSLVDMASAREIQDKLTNDTQTFTMTTQLSLHYIIENENFSIEDQDNFDNQTDEVEPGLFEDTIYNMASFRAFFGCIYILTFVIGLFGNVLVCCVVFRNKHMQTVTNYFITNLALSDILLCTFAVPFTPLYIFLQEWVFGAFVCKAVPYAQAMAAALQKIGMDPEQQLHTPKIVVIAAAVMEMHGDI</sequence>
<protein>
    <submittedName>
        <fullName evidence="11">PRLHR</fullName>
    </submittedName>
</protein>
<evidence type="ECO:0000256" key="3">
    <source>
        <dbReference type="ARBA" id="ARBA00022692"/>
    </source>
</evidence>
<dbReference type="Pfam" id="PF00001">
    <property type="entry name" value="7tm_1"/>
    <property type="match status" value="1"/>
</dbReference>
<feature type="transmembrane region" description="Helical" evidence="9">
    <location>
        <begin position="241"/>
        <end position="263"/>
    </location>
</feature>
<gene>
    <name evidence="11" type="ORF">LAZ67_10003471</name>
</gene>
<evidence type="ECO:0000256" key="5">
    <source>
        <dbReference type="ARBA" id="ARBA00023040"/>
    </source>
</evidence>
<keyword evidence="5" id="KW-0297">G-protein coupled receptor</keyword>
<reference evidence="11 12" key="1">
    <citation type="submission" date="2022-01" db="EMBL/GenBank/DDBJ databases">
        <title>A chromosomal length assembly of Cordylochernes scorpioides.</title>
        <authorList>
            <person name="Zeh D."/>
            <person name="Zeh J."/>
        </authorList>
    </citation>
    <scope>NUCLEOTIDE SEQUENCE [LARGE SCALE GENOMIC DNA]</scope>
    <source>
        <strain evidence="11">IN4F17</strain>
        <tissue evidence="11">Whole Body</tissue>
    </source>
</reference>
<feature type="domain" description="G-protein coupled receptors family 1 profile" evidence="10">
    <location>
        <begin position="220"/>
        <end position="277"/>
    </location>
</feature>
<evidence type="ECO:0000256" key="2">
    <source>
        <dbReference type="ARBA" id="ARBA00010663"/>
    </source>
</evidence>
<dbReference type="PANTHER" id="PTHR24235">
    <property type="entry name" value="NEUROPEPTIDE Y RECEPTOR"/>
    <property type="match status" value="1"/>
</dbReference>
<evidence type="ECO:0000256" key="7">
    <source>
        <dbReference type="ARBA" id="ARBA00023170"/>
    </source>
</evidence>
<keyword evidence="4 9" id="KW-1133">Transmembrane helix</keyword>
<dbReference type="Proteomes" id="UP001235939">
    <property type="component" value="Chromosome 10"/>
</dbReference>
<organism evidence="11 12">
    <name type="scientific">Cordylochernes scorpioides</name>
    <dbReference type="NCBI Taxonomy" id="51811"/>
    <lineage>
        <taxon>Eukaryota</taxon>
        <taxon>Metazoa</taxon>
        <taxon>Ecdysozoa</taxon>
        <taxon>Arthropoda</taxon>
        <taxon>Chelicerata</taxon>
        <taxon>Arachnida</taxon>
        <taxon>Pseudoscorpiones</taxon>
        <taxon>Cheliferoidea</taxon>
        <taxon>Chernetidae</taxon>
        <taxon>Cordylochernes</taxon>
    </lineage>
</organism>
<evidence type="ECO:0000256" key="6">
    <source>
        <dbReference type="ARBA" id="ARBA00023136"/>
    </source>
</evidence>
<accession>A0ABY6KXP5</accession>
<dbReference type="SUPFAM" id="SSF81321">
    <property type="entry name" value="Family A G protein-coupled receptor-like"/>
    <property type="match status" value="1"/>
</dbReference>
<dbReference type="InterPro" id="IPR017452">
    <property type="entry name" value="GPCR_Rhodpsn_7TM"/>
</dbReference>
<dbReference type="PANTHER" id="PTHR24235:SF29">
    <property type="entry name" value="GH23382P"/>
    <property type="match status" value="1"/>
</dbReference>
<keyword evidence="6 9" id="KW-0472">Membrane</keyword>
<evidence type="ECO:0000313" key="11">
    <source>
        <dbReference type="EMBL" id="UYV73463.1"/>
    </source>
</evidence>
<dbReference type="EMBL" id="CP092872">
    <property type="protein sequence ID" value="UYV73463.1"/>
    <property type="molecule type" value="Genomic_DNA"/>
</dbReference>
<evidence type="ECO:0000313" key="12">
    <source>
        <dbReference type="Proteomes" id="UP001235939"/>
    </source>
</evidence>
<dbReference type="InterPro" id="IPR000276">
    <property type="entry name" value="GPCR_Rhodpsn"/>
</dbReference>
<dbReference type="Gene3D" id="1.20.1070.10">
    <property type="entry name" value="Rhodopsin 7-helix transmembrane proteins"/>
    <property type="match status" value="1"/>
</dbReference>
<comment type="similarity">
    <text evidence="2">Belongs to the G-protein coupled receptor 1 family.</text>
</comment>
<keyword evidence="7" id="KW-0675">Receptor</keyword>
<keyword evidence="3 9" id="KW-0812">Transmembrane</keyword>
<comment type="subcellular location">
    <subcellularLocation>
        <location evidence="1">Membrane</location>
        <topology evidence="1">Multi-pass membrane protein</topology>
    </subcellularLocation>
</comment>
<dbReference type="PROSITE" id="PS50262">
    <property type="entry name" value="G_PROTEIN_RECEP_F1_2"/>
    <property type="match status" value="1"/>
</dbReference>
<evidence type="ECO:0000259" key="10">
    <source>
        <dbReference type="PROSITE" id="PS50262"/>
    </source>
</evidence>
<evidence type="ECO:0000256" key="1">
    <source>
        <dbReference type="ARBA" id="ARBA00004141"/>
    </source>
</evidence>
<proteinExistence type="inferred from homology"/>
<feature type="transmembrane region" description="Helical" evidence="9">
    <location>
        <begin position="204"/>
        <end position="229"/>
    </location>
</feature>
<evidence type="ECO:0000256" key="8">
    <source>
        <dbReference type="ARBA" id="ARBA00023224"/>
    </source>
</evidence>